<gene>
    <name evidence="5" type="ORF">AB0C36_10145</name>
</gene>
<evidence type="ECO:0000256" key="1">
    <source>
        <dbReference type="ARBA" id="ARBA00023015"/>
    </source>
</evidence>
<feature type="compositionally biased region" description="Pro residues" evidence="3">
    <location>
        <begin position="89"/>
        <end position="111"/>
    </location>
</feature>
<feature type="compositionally biased region" description="Low complexity" evidence="3">
    <location>
        <begin position="338"/>
        <end position="348"/>
    </location>
</feature>
<sequence length="494" mass="50576">MRGVDEPGMPEERGGPDERGVPDVPRPATARPDRRRPAPALSDADAEPPAFPAPLLPEAPDEGASEGAGAAGRAEADADRTSGAVPERPAVPPRPTTPPVPPRPAHAPPVPAATDDGEPGTREPAKAAPPTEATEATEKPGEAERPDNPWLRPKPPAAPAVAPVLAKASAVSADELASHSADSGSSHSGSSHSGSSRPGRTDADSMDADRADTDSADTDDPAKQICAALRLDLGAYVLGALSDSEAQWVRAHVAVCPECRAVYEELAVLPGFLARLTPAEAEASGAADELPPARVFTTAAERVHREKRTRHVLLAAAAALAILTGTLGWALGAEDGGSPTAAGTASAIPPSPVPTTPPGPSRPPADQRTVKASDAASGAAMTLDYRPATYGTGIDLMLSGVPAGTRCQLDVYGTRGRQETASSWVVPEGGYGGPGGTLTVPGATSIPPDEIVSFRITVVGKDETLLSVRPQETMTKTPVARRRISPSGHLRLDI</sequence>
<evidence type="ECO:0000256" key="2">
    <source>
        <dbReference type="ARBA" id="ARBA00023163"/>
    </source>
</evidence>
<evidence type="ECO:0000313" key="6">
    <source>
        <dbReference type="Proteomes" id="UP001551482"/>
    </source>
</evidence>
<name>A0ABV3DDP3_9ACTN</name>
<reference evidence="5 6" key="1">
    <citation type="submission" date="2024-06" db="EMBL/GenBank/DDBJ databases">
        <title>The Natural Products Discovery Center: Release of the First 8490 Sequenced Strains for Exploring Actinobacteria Biosynthetic Diversity.</title>
        <authorList>
            <person name="Kalkreuter E."/>
            <person name="Kautsar S.A."/>
            <person name="Yang D."/>
            <person name="Bader C.D."/>
            <person name="Teijaro C.N."/>
            <person name="Fluegel L."/>
            <person name="Davis C.M."/>
            <person name="Simpson J.R."/>
            <person name="Lauterbach L."/>
            <person name="Steele A.D."/>
            <person name="Gui C."/>
            <person name="Meng S."/>
            <person name="Li G."/>
            <person name="Viehrig K."/>
            <person name="Ye F."/>
            <person name="Su P."/>
            <person name="Kiefer A.F."/>
            <person name="Nichols A."/>
            <person name="Cepeda A.J."/>
            <person name="Yan W."/>
            <person name="Fan B."/>
            <person name="Jiang Y."/>
            <person name="Adhikari A."/>
            <person name="Zheng C.-J."/>
            <person name="Schuster L."/>
            <person name="Cowan T.M."/>
            <person name="Smanski M.J."/>
            <person name="Chevrette M.G."/>
            <person name="De Carvalho L.P.S."/>
            <person name="Shen B."/>
        </authorList>
    </citation>
    <scope>NUCLEOTIDE SEQUENCE [LARGE SCALE GENOMIC DNA]</scope>
    <source>
        <strain evidence="5 6">NPDC048946</strain>
    </source>
</reference>
<feature type="compositionally biased region" description="Pro residues" evidence="3">
    <location>
        <begin position="349"/>
        <end position="363"/>
    </location>
</feature>
<feature type="region of interest" description="Disordered" evidence="3">
    <location>
        <begin position="473"/>
        <end position="494"/>
    </location>
</feature>
<organism evidence="5 6">
    <name type="scientific">Streptodolium elevatio</name>
    <dbReference type="NCBI Taxonomy" id="3157996"/>
    <lineage>
        <taxon>Bacteria</taxon>
        <taxon>Bacillati</taxon>
        <taxon>Actinomycetota</taxon>
        <taxon>Actinomycetes</taxon>
        <taxon>Kitasatosporales</taxon>
        <taxon>Streptomycetaceae</taxon>
        <taxon>Streptodolium</taxon>
    </lineage>
</organism>
<dbReference type="InterPro" id="IPR041916">
    <property type="entry name" value="Anti_sigma_zinc_sf"/>
</dbReference>
<comment type="caution">
    <text evidence="5">The sequence shown here is derived from an EMBL/GenBank/DDBJ whole genome shotgun (WGS) entry which is preliminary data.</text>
</comment>
<dbReference type="EMBL" id="JBEZFP010000019">
    <property type="protein sequence ID" value="MEU8133858.1"/>
    <property type="molecule type" value="Genomic_DNA"/>
</dbReference>
<feature type="compositionally biased region" description="Basic and acidic residues" evidence="3">
    <location>
        <begin position="136"/>
        <end position="147"/>
    </location>
</feature>
<proteinExistence type="predicted"/>
<evidence type="ECO:0000313" key="5">
    <source>
        <dbReference type="EMBL" id="MEU8133858.1"/>
    </source>
</evidence>
<keyword evidence="1" id="KW-0805">Transcription regulation</keyword>
<feature type="compositionally biased region" description="Basic and acidic residues" evidence="3">
    <location>
        <begin position="10"/>
        <end position="21"/>
    </location>
</feature>
<feature type="region of interest" description="Disordered" evidence="3">
    <location>
        <begin position="338"/>
        <end position="377"/>
    </location>
</feature>
<keyword evidence="2" id="KW-0804">Transcription</keyword>
<feature type="domain" description="Putative zinc-finger" evidence="4">
    <location>
        <begin position="226"/>
        <end position="260"/>
    </location>
</feature>
<evidence type="ECO:0000256" key="3">
    <source>
        <dbReference type="SAM" id="MobiDB-lite"/>
    </source>
</evidence>
<dbReference type="RefSeq" id="WP_358352025.1">
    <property type="nucleotide sequence ID" value="NZ_JBEZFP010000019.1"/>
</dbReference>
<dbReference type="Gene3D" id="1.10.10.1320">
    <property type="entry name" value="Anti-sigma factor, zinc-finger domain"/>
    <property type="match status" value="1"/>
</dbReference>
<accession>A0ABV3DDP3</accession>
<dbReference type="InterPro" id="IPR027383">
    <property type="entry name" value="Znf_put"/>
</dbReference>
<feature type="compositionally biased region" description="Low complexity" evidence="3">
    <location>
        <begin position="159"/>
        <end position="196"/>
    </location>
</feature>
<dbReference type="Pfam" id="PF13490">
    <property type="entry name" value="zf-HC2"/>
    <property type="match status" value="1"/>
</dbReference>
<feature type="region of interest" description="Disordered" evidence="3">
    <location>
        <begin position="1"/>
        <end position="219"/>
    </location>
</feature>
<protein>
    <submittedName>
        <fullName evidence="5">Zf-HC2 domain-containing protein</fullName>
    </submittedName>
</protein>
<keyword evidence="6" id="KW-1185">Reference proteome</keyword>
<dbReference type="Proteomes" id="UP001551482">
    <property type="component" value="Unassembled WGS sequence"/>
</dbReference>
<feature type="compositionally biased region" description="Basic and acidic residues" evidence="3">
    <location>
        <begin position="199"/>
        <end position="213"/>
    </location>
</feature>
<evidence type="ECO:0000259" key="4">
    <source>
        <dbReference type="Pfam" id="PF13490"/>
    </source>
</evidence>